<dbReference type="InterPro" id="IPR027417">
    <property type="entry name" value="P-loop_NTPase"/>
</dbReference>
<dbReference type="Gene3D" id="3.40.50.300">
    <property type="entry name" value="P-loop containing nucleotide triphosphate hydrolases"/>
    <property type="match status" value="1"/>
</dbReference>
<evidence type="ECO:0000259" key="2">
    <source>
        <dbReference type="Pfam" id="PF00931"/>
    </source>
</evidence>
<dbReference type="Gene3D" id="1.20.5.4130">
    <property type="match status" value="1"/>
</dbReference>
<organism evidence="3 4">
    <name type="scientific">Olea europaea subsp. europaea</name>
    <dbReference type="NCBI Taxonomy" id="158383"/>
    <lineage>
        <taxon>Eukaryota</taxon>
        <taxon>Viridiplantae</taxon>
        <taxon>Streptophyta</taxon>
        <taxon>Embryophyta</taxon>
        <taxon>Tracheophyta</taxon>
        <taxon>Spermatophyta</taxon>
        <taxon>Magnoliopsida</taxon>
        <taxon>eudicotyledons</taxon>
        <taxon>Gunneridae</taxon>
        <taxon>Pentapetalae</taxon>
        <taxon>asterids</taxon>
        <taxon>lamiids</taxon>
        <taxon>Lamiales</taxon>
        <taxon>Oleaceae</taxon>
        <taxon>Oleeae</taxon>
        <taxon>Olea</taxon>
    </lineage>
</organism>
<dbReference type="EMBL" id="CACTIH010001937">
    <property type="protein sequence ID" value="CAA2969322.1"/>
    <property type="molecule type" value="Genomic_DNA"/>
</dbReference>
<dbReference type="AlphaFoldDB" id="A0A8S0QMP3"/>
<reference evidence="3 4" key="1">
    <citation type="submission" date="2019-12" db="EMBL/GenBank/DDBJ databases">
        <authorList>
            <person name="Alioto T."/>
            <person name="Alioto T."/>
            <person name="Gomez Garrido J."/>
        </authorList>
    </citation>
    <scope>NUCLEOTIDE SEQUENCE [LARGE SCALE GENOMIC DNA]</scope>
</reference>
<evidence type="ECO:0000313" key="3">
    <source>
        <dbReference type="EMBL" id="CAA2969322.1"/>
    </source>
</evidence>
<feature type="coiled-coil region" evidence="1">
    <location>
        <begin position="29"/>
        <end position="56"/>
    </location>
</feature>
<sequence length="242" mass="27833">MSNPHLQKYQTPLQDQQIKYLQEKLNFTLDFLDDSLQRRSEEIKVLEREIRDAACEAADIFESYISKNFRQEGLQERQIRDRTFCEKFEIVADEIDSIKGKAAEQPELKVLWGATDLHQSQRTSLPTGPSRLASSGRNDKVGFREDVNQIIDRLTGYPPSLKVIPIIGMGGIGKTTLAKNVYNDPHIEEHFYIRAWAARIAIKDFITSAVSHLLLYISDTFSKIQSMQKEETEEVYPLKEPL</sequence>
<dbReference type="OrthoDB" id="907023at2759"/>
<gene>
    <name evidence="3" type="ORF">OLEA9_A109478</name>
</gene>
<dbReference type="Proteomes" id="UP000594638">
    <property type="component" value="Unassembled WGS sequence"/>
</dbReference>
<dbReference type="GO" id="GO:0043531">
    <property type="term" value="F:ADP binding"/>
    <property type="evidence" value="ECO:0007669"/>
    <property type="project" value="InterPro"/>
</dbReference>
<dbReference type="PANTHER" id="PTHR19338:SF73">
    <property type="entry name" value="DISEASE RESISTANCE PROTEIN RGA2-LIKE"/>
    <property type="match status" value="1"/>
</dbReference>
<keyword evidence="4" id="KW-1185">Reference proteome</keyword>
<evidence type="ECO:0000313" key="4">
    <source>
        <dbReference type="Proteomes" id="UP000594638"/>
    </source>
</evidence>
<evidence type="ECO:0000256" key="1">
    <source>
        <dbReference type="SAM" id="Coils"/>
    </source>
</evidence>
<comment type="caution">
    <text evidence="3">The sequence shown here is derived from an EMBL/GenBank/DDBJ whole genome shotgun (WGS) entry which is preliminary data.</text>
</comment>
<accession>A0A8S0QMP3</accession>
<dbReference type="InterPro" id="IPR002182">
    <property type="entry name" value="NB-ARC"/>
</dbReference>
<proteinExistence type="predicted"/>
<dbReference type="SUPFAM" id="SSF52540">
    <property type="entry name" value="P-loop containing nucleoside triphosphate hydrolases"/>
    <property type="match status" value="1"/>
</dbReference>
<name>A0A8S0QMP3_OLEEU</name>
<dbReference type="PANTHER" id="PTHR19338">
    <property type="entry name" value="TRANSLOCASE OF INNER MITOCHONDRIAL MEMBRANE 13 HOMOLOG"/>
    <property type="match status" value="1"/>
</dbReference>
<dbReference type="Gramene" id="OE9A109478T1">
    <property type="protein sequence ID" value="OE9A109478C1"/>
    <property type="gene ID" value="OE9A109478"/>
</dbReference>
<keyword evidence="1" id="KW-0175">Coiled coil</keyword>
<protein>
    <submittedName>
        <fullName evidence="3">Late blight resistance homolog R1A-3 isoform X5</fullName>
    </submittedName>
</protein>
<feature type="domain" description="NB-ARC" evidence="2">
    <location>
        <begin position="145"/>
        <end position="198"/>
    </location>
</feature>
<dbReference type="Pfam" id="PF00931">
    <property type="entry name" value="NB-ARC"/>
    <property type="match status" value="1"/>
</dbReference>